<dbReference type="GO" id="GO:0030170">
    <property type="term" value="F:pyridoxal phosphate binding"/>
    <property type="evidence" value="ECO:0007669"/>
    <property type="project" value="InterPro"/>
</dbReference>
<dbReference type="InterPro" id="IPR015421">
    <property type="entry name" value="PyrdxlP-dep_Trfase_major"/>
</dbReference>
<name>A0A069E2M3_9PROT</name>
<evidence type="ECO:0000256" key="2">
    <source>
        <dbReference type="ARBA" id="ARBA00007441"/>
    </source>
</evidence>
<keyword evidence="4 7" id="KW-0032">Aminotransferase</keyword>
<evidence type="ECO:0000256" key="1">
    <source>
        <dbReference type="ARBA" id="ARBA00001933"/>
    </source>
</evidence>
<dbReference type="PRINTS" id="PR00799">
    <property type="entry name" value="TRANSAMINASE"/>
</dbReference>
<evidence type="ECO:0000256" key="5">
    <source>
        <dbReference type="ARBA" id="ARBA00022679"/>
    </source>
</evidence>
<dbReference type="SUPFAM" id="SSF53383">
    <property type="entry name" value="PLP-dependent transferases"/>
    <property type="match status" value="1"/>
</dbReference>
<evidence type="ECO:0000256" key="3">
    <source>
        <dbReference type="ARBA" id="ARBA00011738"/>
    </source>
</evidence>
<dbReference type="eggNOG" id="COG1448">
    <property type="taxonomic scope" value="Bacteria"/>
</dbReference>
<dbReference type="GO" id="GO:0005829">
    <property type="term" value="C:cytosol"/>
    <property type="evidence" value="ECO:0007669"/>
    <property type="project" value="TreeGrafter"/>
</dbReference>
<comment type="caution">
    <text evidence="9">The sequence shown here is derived from an EMBL/GenBank/DDBJ whole genome shotgun (WGS) entry which is preliminary data.</text>
</comment>
<reference evidence="9 10" key="1">
    <citation type="journal article" date="2014" name="Antonie Van Leeuwenhoek">
        <title>Hyphomonas beringensis sp. nov. and Hyphomonas chukchiensis sp. nov., isolated from surface seawater of the Bering Sea and Chukchi Sea.</title>
        <authorList>
            <person name="Li C."/>
            <person name="Lai Q."/>
            <person name="Li G."/>
            <person name="Dong C."/>
            <person name="Wang J."/>
            <person name="Liao Y."/>
            <person name="Shao Z."/>
        </authorList>
    </citation>
    <scope>NUCLEOTIDE SEQUENCE [LARGE SCALE GENOMIC DNA]</scope>
    <source>
        <strain evidence="9 10">MHS-3</strain>
    </source>
</reference>
<dbReference type="PANTHER" id="PTHR11879">
    <property type="entry name" value="ASPARTATE AMINOTRANSFERASE"/>
    <property type="match status" value="1"/>
</dbReference>
<evidence type="ECO:0000256" key="6">
    <source>
        <dbReference type="ARBA" id="ARBA00022898"/>
    </source>
</evidence>
<accession>A0A069E2M3</accession>
<dbReference type="Gene3D" id="3.90.1150.10">
    <property type="entry name" value="Aspartate Aminotransferase, domain 1"/>
    <property type="match status" value="1"/>
</dbReference>
<dbReference type="InterPro" id="IPR015424">
    <property type="entry name" value="PyrdxlP-dep_Trfase"/>
</dbReference>
<comment type="similarity">
    <text evidence="2 7">Belongs to the class-I pyridoxal-phosphate-dependent aminotransferase family.</text>
</comment>
<comment type="cofactor">
    <cofactor evidence="1 7">
        <name>pyridoxal 5'-phosphate</name>
        <dbReference type="ChEBI" id="CHEBI:597326"/>
    </cofactor>
</comment>
<keyword evidence="5 7" id="KW-0808">Transferase</keyword>
<dbReference type="AlphaFoldDB" id="A0A069E2M3"/>
<dbReference type="Proteomes" id="UP000027446">
    <property type="component" value="Unassembled WGS sequence"/>
</dbReference>
<dbReference type="PROSITE" id="PS00105">
    <property type="entry name" value="AA_TRANSFER_CLASS_1"/>
    <property type="match status" value="1"/>
</dbReference>
<dbReference type="STRING" id="1280949.HAD_00625"/>
<dbReference type="GO" id="GO:0033585">
    <property type="term" value="P:L-phenylalanine biosynthetic process from chorismate via phenylpyruvate"/>
    <property type="evidence" value="ECO:0007669"/>
    <property type="project" value="TreeGrafter"/>
</dbReference>
<dbReference type="GO" id="GO:0004838">
    <property type="term" value="F:L-tyrosine-2-oxoglutarate transaminase activity"/>
    <property type="evidence" value="ECO:0007669"/>
    <property type="project" value="TreeGrafter"/>
</dbReference>
<keyword evidence="6" id="KW-0663">Pyridoxal phosphate</keyword>
<evidence type="ECO:0000259" key="8">
    <source>
        <dbReference type="Pfam" id="PF00155"/>
    </source>
</evidence>
<dbReference type="RefSeq" id="WP_035568657.1">
    <property type="nucleotide sequence ID" value="NZ_ARYH01000001.1"/>
</dbReference>
<dbReference type="OrthoDB" id="9766445at2"/>
<dbReference type="PATRIC" id="fig|1280949.3.peg.128"/>
<dbReference type="PANTHER" id="PTHR11879:SF22">
    <property type="entry name" value="ASPARTATE AMINOTRANSFERASE, MITOCHONDRIAL"/>
    <property type="match status" value="1"/>
</dbReference>
<keyword evidence="10" id="KW-1185">Reference proteome</keyword>
<comment type="subunit">
    <text evidence="3">Homodimer.</text>
</comment>
<dbReference type="CDD" id="cd00609">
    <property type="entry name" value="AAT_like"/>
    <property type="match status" value="1"/>
</dbReference>
<dbReference type="Gene3D" id="3.40.640.10">
    <property type="entry name" value="Type I PLP-dependent aspartate aminotransferase-like (Major domain)"/>
    <property type="match status" value="1"/>
</dbReference>
<dbReference type="EMBL" id="ARYH01000001">
    <property type="protein sequence ID" value="KCZ84138.1"/>
    <property type="molecule type" value="Genomic_DNA"/>
</dbReference>
<sequence>MTSAFSPLSPLPPDALLGLMTAFREDDRAEKFDLGVGVYKDDQGNTPVMSAVAKAEALMLQRQTTKVYEGPRGNVDFCNAIEDFVFGVDAPVRKEGRTLSFTAPGGCGALSLGVGLMRRLGVKKVWVSDPTWPNHPKVVQSAGLTTDSYRYADPDTGTADRAGMLEDLAKAERGDGVIVQGPCHNPTGIDLTLDDWRAVGAFVKERGLIVMLDVAYHGFAHGLDKDIAGVRAFIDAAGEALISYSCSKNFGLYRERAGCFLAVGETADGIAAATTHVADISRATWSMPPAHGAGIVATILGDAALRAEWEAELTSMRERMISLRQALSGELVQRTGSNLLASLTTQNGMFSQLPVTPEGAKALREESGLYMPGSGRINIAGLNLKDIPRVAEIIATAL</sequence>
<dbReference type="InterPro" id="IPR000796">
    <property type="entry name" value="Asp_trans"/>
</dbReference>
<dbReference type="GO" id="GO:0042802">
    <property type="term" value="F:identical protein binding"/>
    <property type="evidence" value="ECO:0007669"/>
    <property type="project" value="TreeGrafter"/>
</dbReference>
<dbReference type="InterPro" id="IPR015422">
    <property type="entry name" value="PyrdxlP-dep_Trfase_small"/>
</dbReference>
<dbReference type="NCBIfam" id="NF006719">
    <property type="entry name" value="PRK09257.1"/>
    <property type="match status" value="1"/>
</dbReference>
<dbReference type="InterPro" id="IPR004838">
    <property type="entry name" value="NHTrfase_class1_PyrdxlP-BS"/>
</dbReference>
<proteinExistence type="inferred from homology"/>
<evidence type="ECO:0000256" key="4">
    <source>
        <dbReference type="ARBA" id="ARBA00022576"/>
    </source>
</evidence>
<dbReference type="Pfam" id="PF00155">
    <property type="entry name" value="Aminotran_1_2"/>
    <property type="match status" value="1"/>
</dbReference>
<dbReference type="InterPro" id="IPR004839">
    <property type="entry name" value="Aminotransferase_I/II_large"/>
</dbReference>
<feature type="domain" description="Aminotransferase class I/classII large" evidence="8">
    <location>
        <begin position="30"/>
        <end position="394"/>
    </location>
</feature>
<evidence type="ECO:0000256" key="7">
    <source>
        <dbReference type="RuleBase" id="RU000481"/>
    </source>
</evidence>
<protein>
    <recommendedName>
        <fullName evidence="7">Aminotransferase</fullName>
        <ecNumber evidence="7">2.6.1.-</ecNumber>
    </recommendedName>
</protein>
<evidence type="ECO:0000313" key="10">
    <source>
        <dbReference type="Proteomes" id="UP000027446"/>
    </source>
</evidence>
<organism evidence="9 10">
    <name type="scientific">Hyphomonas adhaerens MHS-3</name>
    <dbReference type="NCBI Taxonomy" id="1280949"/>
    <lineage>
        <taxon>Bacteria</taxon>
        <taxon>Pseudomonadati</taxon>
        <taxon>Pseudomonadota</taxon>
        <taxon>Alphaproteobacteria</taxon>
        <taxon>Hyphomonadales</taxon>
        <taxon>Hyphomonadaceae</taxon>
        <taxon>Hyphomonas</taxon>
    </lineage>
</organism>
<gene>
    <name evidence="9" type="ORF">HAD_00625</name>
</gene>
<evidence type="ECO:0000313" key="9">
    <source>
        <dbReference type="EMBL" id="KCZ84138.1"/>
    </source>
</evidence>
<dbReference type="GO" id="GO:0004069">
    <property type="term" value="F:L-aspartate:2-oxoglutarate aminotransferase activity"/>
    <property type="evidence" value="ECO:0007669"/>
    <property type="project" value="TreeGrafter"/>
</dbReference>
<dbReference type="EC" id="2.6.1.-" evidence="7"/>